<name>A0A1C9W9R1_9GAMM</name>
<evidence type="ECO:0000256" key="3">
    <source>
        <dbReference type="ARBA" id="ARBA00022692"/>
    </source>
</evidence>
<dbReference type="KEGG" id="micc:AUP74_02455"/>
<organism evidence="8 9">
    <name type="scientific">Microbulbifer aggregans</name>
    <dbReference type="NCBI Taxonomy" id="1769779"/>
    <lineage>
        <taxon>Bacteria</taxon>
        <taxon>Pseudomonadati</taxon>
        <taxon>Pseudomonadota</taxon>
        <taxon>Gammaproteobacteria</taxon>
        <taxon>Cellvibrionales</taxon>
        <taxon>Microbulbiferaceae</taxon>
        <taxon>Microbulbifer</taxon>
    </lineage>
</organism>
<dbReference type="Pfam" id="PF03772">
    <property type="entry name" value="Competence"/>
    <property type="match status" value="1"/>
</dbReference>
<dbReference type="STRING" id="1769779.AUP74_02455"/>
<accession>A0A1C9W9R1</accession>
<dbReference type="EMBL" id="CP014143">
    <property type="protein sequence ID" value="AOS97855.1"/>
    <property type="molecule type" value="Genomic_DNA"/>
</dbReference>
<dbReference type="NCBIfam" id="TIGR00360">
    <property type="entry name" value="ComEC_N-term"/>
    <property type="match status" value="1"/>
</dbReference>
<feature type="domain" description="Metallo-beta-lactamase" evidence="7">
    <location>
        <begin position="580"/>
        <end position="773"/>
    </location>
</feature>
<dbReference type="CDD" id="cd07731">
    <property type="entry name" value="ComA-like_MBL-fold"/>
    <property type="match status" value="1"/>
</dbReference>
<evidence type="ECO:0000256" key="2">
    <source>
        <dbReference type="ARBA" id="ARBA00022475"/>
    </source>
</evidence>
<feature type="transmembrane region" description="Helical" evidence="6">
    <location>
        <begin position="356"/>
        <end position="374"/>
    </location>
</feature>
<dbReference type="Gene3D" id="3.60.15.10">
    <property type="entry name" value="Ribonuclease Z/Hydroxyacylglutathione hydrolase-like"/>
    <property type="match status" value="1"/>
</dbReference>
<evidence type="ECO:0000313" key="9">
    <source>
        <dbReference type="Proteomes" id="UP000095672"/>
    </source>
</evidence>
<dbReference type="AlphaFoldDB" id="A0A1C9W9R1"/>
<feature type="transmembrane region" description="Helical" evidence="6">
    <location>
        <begin position="495"/>
        <end position="513"/>
    </location>
</feature>
<evidence type="ECO:0000256" key="6">
    <source>
        <dbReference type="SAM" id="Phobius"/>
    </source>
</evidence>
<dbReference type="GO" id="GO:0030420">
    <property type="term" value="P:establishment of competence for transformation"/>
    <property type="evidence" value="ECO:0007669"/>
    <property type="project" value="InterPro"/>
</dbReference>
<evidence type="ECO:0000313" key="8">
    <source>
        <dbReference type="EMBL" id="AOS97855.1"/>
    </source>
</evidence>
<dbReference type="InterPro" id="IPR052159">
    <property type="entry name" value="Competence_DNA_uptake"/>
</dbReference>
<dbReference type="PANTHER" id="PTHR30619">
    <property type="entry name" value="DNA INTERNALIZATION/COMPETENCE PROTEIN COMEC/REC2"/>
    <property type="match status" value="1"/>
</dbReference>
<sequence length="830" mass="88970">MAMTNSGRAGAPAGAGHRLGMGYIPGLGALAAYIFGILSCGSLPELPDLARLAALGVLTVVLAAALPWRRRLVPLALAGLAGGLLVSWQGHHALENRLPEHAHGSDFTLPVRIDSLPAVSESRGRFGQGAGVDIRFSAKILPTAEPAHLRNQRVELTWYRAAPDVVKRLKGGSVWSLPVRLKQPRGSVNPHGFDYEGWLLRRGIYATGYVRPQDAMPRVIGGTPGLTAVRQWFRDGLSSTGLGQSELILALVLGDRSALSREDRQRLRDTGTAHLIAISGLHVGMVAAPAALLASLLARLVGLWLGYAPRLLVPGLSLLAATSYVLLAGAPLSAQRALVMLLVFFLAWYWRRRFHAGLGFGLALALVLTLQPLAFHGPGFWLSFLAVGALLIGFRGRYWLPKPRSTPAPDSPVAQIRHRLSERLRDLLRSQWLIGVVLVLPSLAFFHGFSISGFVFNLVAIPWMAIGILPLLLVGTLSLGTSFGQYLLSLANTQLEALMAMLGNPLFGGGAWLSGGLSGSGWLFALYALGILWVLLPAGVPGRGLGWIVPAVLLATMAGQWIPRSPAVPVLETTVLDVGQGLAVVLRNNDQALVYDTGPGSGEGWSAGGQIVAPFLLGEGYRQVDLLVLSHGDSDHAGGLSGLTESLPVKALVAPGRLAAREAATLDGGVSRCLAGQVGRIGNMRIEWLWPDSSDVSGEENDHSCVALVEWEERRILLTGDISRSVERQLALRYPDFAPVDLLVAPHHGSRSSSSEALLDWGQPQVVVFSAGYRHHFGHPHVEVVERYQRHGSRIFSTAERGAVTIQWSSGAAEPRILSARDKGPFWVRH</sequence>
<proteinExistence type="predicted"/>
<dbReference type="InterPro" id="IPR025405">
    <property type="entry name" value="DUF4131"/>
</dbReference>
<dbReference type="Pfam" id="PF13567">
    <property type="entry name" value="DUF4131"/>
    <property type="match status" value="1"/>
</dbReference>
<feature type="transmembrane region" description="Helical" evidence="6">
    <location>
        <begin position="275"/>
        <end position="304"/>
    </location>
</feature>
<keyword evidence="2" id="KW-1003">Cell membrane</keyword>
<feature type="transmembrane region" description="Helical" evidence="6">
    <location>
        <begin position="432"/>
        <end position="455"/>
    </location>
</feature>
<gene>
    <name evidence="8" type="ORF">AUP74_02455</name>
</gene>
<evidence type="ECO:0000256" key="5">
    <source>
        <dbReference type="ARBA" id="ARBA00023136"/>
    </source>
</evidence>
<keyword evidence="5 6" id="KW-0472">Membrane</keyword>
<dbReference type="InterPro" id="IPR004797">
    <property type="entry name" value="Competence_ComEC/Rec2"/>
</dbReference>
<dbReference type="Pfam" id="PF00753">
    <property type="entry name" value="Lactamase_B"/>
    <property type="match status" value="1"/>
</dbReference>
<dbReference type="PATRIC" id="fig|1769779.3.peg.2448"/>
<evidence type="ECO:0000259" key="7">
    <source>
        <dbReference type="SMART" id="SM00849"/>
    </source>
</evidence>
<keyword evidence="3 6" id="KW-0812">Transmembrane</keyword>
<dbReference type="NCBIfam" id="TIGR00361">
    <property type="entry name" value="ComEC_Rec2"/>
    <property type="match status" value="1"/>
</dbReference>
<dbReference type="SMART" id="SM00849">
    <property type="entry name" value="Lactamase_B"/>
    <property type="match status" value="1"/>
</dbReference>
<keyword evidence="4 6" id="KW-1133">Transmembrane helix</keyword>
<dbReference type="SUPFAM" id="SSF56281">
    <property type="entry name" value="Metallo-hydrolase/oxidoreductase"/>
    <property type="match status" value="1"/>
</dbReference>
<dbReference type="InterPro" id="IPR035681">
    <property type="entry name" value="ComA-like_MBL"/>
</dbReference>
<feature type="transmembrane region" description="Helical" evidence="6">
    <location>
        <begin position="49"/>
        <end position="66"/>
    </location>
</feature>
<dbReference type="PANTHER" id="PTHR30619:SF1">
    <property type="entry name" value="RECOMBINATION PROTEIN 2"/>
    <property type="match status" value="1"/>
</dbReference>
<keyword evidence="9" id="KW-1185">Reference proteome</keyword>
<protein>
    <submittedName>
        <fullName evidence="8">ComEC family competence protein</fullName>
    </submittedName>
</protein>
<evidence type="ECO:0000256" key="1">
    <source>
        <dbReference type="ARBA" id="ARBA00004651"/>
    </source>
</evidence>
<feature type="transmembrane region" description="Helical" evidence="6">
    <location>
        <begin position="20"/>
        <end position="37"/>
    </location>
</feature>
<feature type="transmembrane region" description="Helical" evidence="6">
    <location>
        <begin position="545"/>
        <end position="562"/>
    </location>
</feature>
<comment type="subcellular location">
    <subcellularLocation>
        <location evidence="1">Cell membrane</location>
        <topology evidence="1">Multi-pass membrane protein</topology>
    </subcellularLocation>
</comment>
<dbReference type="InterPro" id="IPR001279">
    <property type="entry name" value="Metallo-B-lactamas"/>
</dbReference>
<reference evidence="9" key="1">
    <citation type="submission" date="2016-01" db="EMBL/GenBank/DDBJ databases">
        <title>Complete genome sequence of Microbulbifer sp. CCB-MM1, a halophile isolated from Matang Mangrove Forest, Perak.</title>
        <authorList>
            <person name="Moh T.H."/>
            <person name="Dinesh B."/>
            <person name="Lau N.-S."/>
            <person name="Go F."/>
            <person name="Alexander Chong S.-C."/>
        </authorList>
    </citation>
    <scope>NUCLEOTIDE SEQUENCE [LARGE SCALE GENOMIC DNA]</scope>
    <source>
        <strain evidence="9">CCB-MM1</strain>
    </source>
</reference>
<feature type="transmembrane region" description="Helical" evidence="6">
    <location>
        <begin position="461"/>
        <end position="483"/>
    </location>
</feature>
<dbReference type="GO" id="GO:0005886">
    <property type="term" value="C:plasma membrane"/>
    <property type="evidence" value="ECO:0007669"/>
    <property type="project" value="UniProtKB-SubCell"/>
</dbReference>
<evidence type="ECO:0000256" key="4">
    <source>
        <dbReference type="ARBA" id="ARBA00022989"/>
    </source>
</evidence>
<feature type="transmembrane region" description="Helical" evidence="6">
    <location>
        <begin position="519"/>
        <end position="538"/>
    </location>
</feature>
<dbReference type="InterPro" id="IPR004477">
    <property type="entry name" value="ComEC_N"/>
</dbReference>
<dbReference type="InterPro" id="IPR036866">
    <property type="entry name" value="RibonucZ/Hydroxyglut_hydro"/>
</dbReference>
<feature type="transmembrane region" description="Helical" evidence="6">
    <location>
        <begin position="380"/>
        <end position="400"/>
    </location>
</feature>
<dbReference type="Proteomes" id="UP000095672">
    <property type="component" value="Chromosome"/>
</dbReference>